<accession>I3SUJ5</accession>
<dbReference type="AlphaFoldDB" id="I3SUJ5"/>
<protein>
    <submittedName>
        <fullName evidence="2">Uncharacterized protein</fullName>
    </submittedName>
</protein>
<keyword evidence="1" id="KW-0732">Signal</keyword>
<name>I3SUJ5_LOTJA</name>
<sequence length="39" mass="4364">MLKSEPCLGLFLLSSTMCIFTVDEPYVLSSADSLLHVRF</sequence>
<reference evidence="2" key="1">
    <citation type="submission" date="2012-05" db="EMBL/GenBank/DDBJ databases">
        <authorList>
            <person name="Krishnakumar V."/>
            <person name="Cheung F."/>
            <person name="Xiao Y."/>
            <person name="Chan A."/>
            <person name="Moskal W.A."/>
            <person name="Town C.D."/>
        </authorList>
    </citation>
    <scope>NUCLEOTIDE SEQUENCE</scope>
</reference>
<organism evidence="2">
    <name type="scientific">Lotus japonicus</name>
    <name type="common">Lotus corniculatus var. japonicus</name>
    <dbReference type="NCBI Taxonomy" id="34305"/>
    <lineage>
        <taxon>Eukaryota</taxon>
        <taxon>Viridiplantae</taxon>
        <taxon>Streptophyta</taxon>
        <taxon>Embryophyta</taxon>
        <taxon>Tracheophyta</taxon>
        <taxon>Spermatophyta</taxon>
        <taxon>Magnoliopsida</taxon>
        <taxon>eudicotyledons</taxon>
        <taxon>Gunneridae</taxon>
        <taxon>Pentapetalae</taxon>
        <taxon>rosids</taxon>
        <taxon>fabids</taxon>
        <taxon>Fabales</taxon>
        <taxon>Fabaceae</taxon>
        <taxon>Papilionoideae</taxon>
        <taxon>50 kb inversion clade</taxon>
        <taxon>NPAAA clade</taxon>
        <taxon>Hologalegina</taxon>
        <taxon>robinioid clade</taxon>
        <taxon>Loteae</taxon>
        <taxon>Lotus</taxon>
    </lineage>
</organism>
<evidence type="ECO:0000313" key="2">
    <source>
        <dbReference type="EMBL" id="AFK43937.1"/>
    </source>
</evidence>
<dbReference type="EMBL" id="BT144143">
    <property type="protein sequence ID" value="AFK43937.1"/>
    <property type="molecule type" value="mRNA"/>
</dbReference>
<feature type="signal peptide" evidence="1">
    <location>
        <begin position="1"/>
        <end position="18"/>
    </location>
</feature>
<evidence type="ECO:0000256" key="1">
    <source>
        <dbReference type="SAM" id="SignalP"/>
    </source>
</evidence>
<feature type="chain" id="PRO_5005351271" evidence="1">
    <location>
        <begin position="19"/>
        <end position="39"/>
    </location>
</feature>
<proteinExistence type="evidence at transcript level"/>